<evidence type="ECO:0000256" key="1">
    <source>
        <dbReference type="ARBA" id="ARBA00005384"/>
    </source>
</evidence>
<dbReference type="InterPro" id="IPR015421">
    <property type="entry name" value="PyrdxlP-dep_Trfase_major"/>
</dbReference>
<accession>A0ABU2JGB7</accession>
<dbReference type="Pfam" id="PF00155">
    <property type="entry name" value="Aminotran_1_2"/>
    <property type="match status" value="1"/>
</dbReference>
<keyword evidence="8" id="KW-1185">Reference proteome</keyword>
<dbReference type="InterPro" id="IPR004839">
    <property type="entry name" value="Aminotransferase_I/II_large"/>
</dbReference>
<dbReference type="SUPFAM" id="SSF46785">
    <property type="entry name" value="Winged helix' DNA-binding domain"/>
    <property type="match status" value="1"/>
</dbReference>
<keyword evidence="2" id="KW-0663">Pyridoxal phosphate</keyword>
<comment type="caution">
    <text evidence="7">The sequence shown here is derived from an EMBL/GenBank/DDBJ whole genome shotgun (WGS) entry which is preliminary data.</text>
</comment>
<dbReference type="PANTHER" id="PTHR46577:SF2">
    <property type="entry name" value="TRANSCRIPTIONAL REGULATORY PROTEIN"/>
    <property type="match status" value="1"/>
</dbReference>
<keyword evidence="3" id="KW-0805">Transcription regulation</keyword>
<dbReference type="CDD" id="cd00609">
    <property type="entry name" value="AAT_like"/>
    <property type="match status" value="1"/>
</dbReference>
<evidence type="ECO:0000256" key="4">
    <source>
        <dbReference type="ARBA" id="ARBA00023125"/>
    </source>
</evidence>
<evidence type="ECO:0000256" key="3">
    <source>
        <dbReference type="ARBA" id="ARBA00023015"/>
    </source>
</evidence>
<dbReference type="PROSITE" id="PS50949">
    <property type="entry name" value="HTH_GNTR"/>
    <property type="match status" value="1"/>
</dbReference>
<feature type="domain" description="HTH gntR-type" evidence="6">
    <location>
        <begin position="14"/>
        <end position="82"/>
    </location>
</feature>
<dbReference type="RefSeq" id="WP_311425161.1">
    <property type="nucleotide sequence ID" value="NZ_JAVREH010000064.1"/>
</dbReference>
<dbReference type="InterPro" id="IPR015422">
    <property type="entry name" value="PyrdxlP-dep_Trfase_small"/>
</dbReference>
<keyword evidence="7" id="KW-0808">Transferase</keyword>
<evidence type="ECO:0000259" key="6">
    <source>
        <dbReference type="PROSITE" id="PS50949"/>
    </source>
</evidence>
<keyword evidence="7" id="KW-0032">Aminotransferase</keyword>
<dbReference type="Proteomes" id="UP001183176">
    <property type="component" value="Unassembled WGS sequence"/>
</dbReference>
<gene>
    <name evidence="7" type="ORF">RM423_21825</name>
</gene>
<comment type="similarity">
    <text evidence="1">In the C-terminal section; belongs to the class-I pyridoxal-phosphate-dependent aminotransferase family.</text>
</comment>
<dbReference type="InterPro" id="IPR051446">
    <property type="entry name" value="HTH_trans_reg/aminotransferase"/>
</dbReference>
<evidence type="ECO:0000256" key="2">
    <source>
        <dbReference type="ARBA" id="ARBA00022898"/>
    </source>
</evidence>
<protein>
    <submittedName>
        <fullName evidence="7">Aminotransferase class I/II-fold pyridoxal phosphate-dependent enzyme</fullName>
    </submittedName>
</protein>
<dbReference type="InterPro" id="IPR015424">
    <property type="entry name" value="PyrdxlP-dep_Trfase"/>
</dbReference>
<dbReference type="InterPro" id="IPR000524">
    <property type="entry name" value="Tscrpt_reg_HTH_GntR"/>
</dbReference>
<dbReference type="GO" id="GO:0008483">
    <property type="term" value="F:transaminase activity"/>
    <property type="evidence" value="ECO:0007669"/>
    <property type="project" value="UniProtKB-KW"/>
</dbReference>
<keyword evidence="5" id="KW-0804">Transcription</keyword>
<keyword evidence="4" id="KW-0238">DNA-binding</keyword>
<sequence length="448" mass="48135">MTDVMVTIRRYLDKPTASGLANAVSHGIRDGILAPGIKLPPIRMVAAELGLAPATVAASWGLLARSGAIQTDGRRGTTVVDTSALGSSRYRQALAHTTHFRQDLSTGVPDPDLLPELTRALKHLTTAATPGNYLDEPVLPELIETLRDDWPYDAEEFTVVDGAMDGLELAARTLLRFGDRVIVEHPCFPPLLDLLEAIGVEIVGIPLDEHGPRMDSLADALRSPVNAVFIQPRGQNPTGVSISRSRARQVAAALKPHKAPVVEDDSAGAIASTPAISLGRWIPSQTLHIRSFSKSHGPDLRLAAISGPSALINQITHRRQLGQGWSSRLLQRILLTLLTDPRAREQVEHARGEYRLRRDLLIEALASHDISVEGNDGLNLWIPVHDESATTVRLASQGIGVAPGSPFAVLPEPDPHIRVTGGLITKGHADIATLLAAAAQPGIRRMTR</sequence>
<dbReference type="InterPro" id="IPR036390">
    <property type="entry name" value="WH_DNA-bd_sf"/>
</dbReference>
<dbReference type="InterPro" id="IPR036388">
    <property type="entry name" value="WH-like_DNA-bd_sf"/>
</dbReference>
<name>A0ABU2JGB7_9ACTN</name>
<evidence type="ECO:0000256" key="5">
    <source>
        <dbReference type="ARBA" id="ARBA00023163"/>
    </source>
</evidence>
<dbReference type="Gene3D" id="1.10.10.10">
    <property type="entry name" value="Winged helix-like DNA-binding domain superfamily/Winged helix DNA-binding domain"/>
    <property type="match status" value="1"/>
</dbReference>
<evidence type="ECO:0000313" key="7">
    <source>
        <dbReference type="EMBL" id="MDT0264018.1"/>
    </source>
</evidence>
<dbReference type="Pfam" id="PF00392">
    <property type="entry name" value="GntR"/>
    <property type="match status" value="1"/>
</dbReference>
<dbReference type="PANTHER" id="PTHR46577">
    <property type="entry name" value="HTH-TYPE TRANSCRIPTIONAL REGULATORY PROTEIN GABR"/>
    <property type="match status" value="1"/>
</dbReference>
<dbReference type="Gene3D" id="3.90.1150.10">
    <property type="entry name" value="Aspartate Aminotransferase, domain 1"/>
    <property type="match status" value="1"/>
</dbReference>
<reference evidence="8" key="1">
    <citation type="submission" date="2023-07" db="EMBL/GenBank/DDBJ databases">
        <title>30 novel species of actinomycetes from the DSMZ collection.</title>
        <authorList>
            <person name="Nouioui I."/>
        </authorList>
    </citation>
    <scope>NUCLEOTIDE SEQUENCE [LARGE SCALE GENOMIC DNA]</scope>
    <source>
        <strain evidence="8">DSM 44399</strain>
    </source>
</reference>
<dbReference type="Gene3D" id="3.40.640.10">
    <property type="entry name" value="Type I PLP-dependent aspartate aminotransferase-like (Major domain)"/>
    <property type="match status" value="1"/>
</dbReference>
<organism evidence="7 8">
    <name type="scientific">Jatrophihabitans lederbergiae</name>
    <dbReference type="NCBI Taxonomy" id="3075547"/>
    <lineage>
        <taxon>Bacteria</taxon>
        <taxon>Bacillati</taxon>
        <taxon>Actinomycetota</taxon>
        <taxon>Actinomycetes</taxon>
        <taxon>Jatrophihabitantales</taxon>
        <taxon>Jatrophihabitantaceae</taxon>
        <taxon>Jatrophihabitans</taxon>
    </lineage>
</organism>
<dbReference type="SMART" id="SM00345">
    <property type="entry name" value="HTH_GNTR"/>
    <property type="match status" value="1"/>
</dbReference>
<evidence type="ECO:0000313" key="8">
    <source>
        <dbReference type="Proteomes" id="UP001183176"/>
    </source>
</evidence>
<dbReference type="EMBL" id="JAVREH010000064">
    <property type="protein sequence ID" value="MDT0264018.1"/>
    <property type="molecule type" value="Genomic_DNA"/>
</dbReference>
<proteinExistence type="inferred from homology"/>
<dbReference type="SUPFAM" id="SSF53383">
    <property type="entry name" value="PLP-dependent transferases"/>
    <property type="match status" value="1"/>
</dbReference>